<dbReference type="GO" id="GO:0052592">
    <property type="term" value="F:oxidoreductase activity, acting on CH or CH2 groups, with an iron-sulfur protein as acceptor"/>
    <property type="evidence" value="ECO:0007669"/>
    <property type="project" value="TreeGrafter"/>
</dbReference>
<feature type="domain" description="Coenzyme F420 hydrogenase/dehydrogenase beta subunit C-terminal" evidence="1">
    <location>
        <begin position="2"/>
        <end position="101"/>
    </location>
</feature>
<name>X0ZR41_9ZZZZ</name>
<accession>X0ZR41</accession>
<reference evidence="2" key="1">
    <citation type="journal article" date="2014" name="Front. Microbiol.">
        <title>High frequency of phylogenetically diverse reductive dehalogenase-homologous genes in deep subseafloor sedimentary metagenomes.</title>
        <authorList>
            <person name="Kawai M."/>
            <person name="Futagami T."/>
            <person name="Toyoda A."/>
            <person name="Takaki Y."/>
            <person name="Nishi S."/>
            <person name="Hori S."/>
            <person name="Arai W."/>
            <person name="Tsubouchi T."/>
            <person name="Morono Y."/>
            <person name="Uchiyama I."/>
            <person name="Ito T."/>
            <person name="Fujiyama A."/>
            <person name="Inagaki F."/>
            <person name="Takami H."/>
        </authorList>
    </citation>
    <scope>NUCLEOTIDE SEQUENCE</scope>
    <source>
        <strain evidence="2">Expedition CK06-06</strain>
    </source>
</reference>
<evidence type="ECO:0000259" key="1">
    <source>
        <dbReference type="Pfam" id="PF04432"/>
    </source>
</evidence>
<dbReference type="Pfam" id="PF04432">
    <property type="entry name" value="FrhB_FdhB_C"/>
    <property type="match status" value="1"/>
</dbReference>
<protein>
    <recommendedName>
        <fullName evidence="1">Coenzyme F420 hydrogenase/dehydrogenase beta subunit C-terminal domain-containing protein</fullName>
    </recommendedName>
</protein>
<dbReference type="InterPro" id="IPR007525">
    <property type="entry name" value="FrhB_FdhB_C"/>
</dbReference>
<dbReference type="EMBL" id="BART01006401">
    <property type="protein sequence ID" value="GAG62908.1"/>
    <property type="molecule type" value="Genomic_DNA"/>
</dbReference>
<organism evidence="2">
    <name type="scientific">marine sediment metagenome</name>
    <dbReference type="NCBI Taxonomy" id="412755"/>
    <lineage>
        <taxon>unclassified sequences</taxon>
        <taxon>metagenomes</taxon>
        <taxon>ecological metagenomes</taxon>
    </lineage>
</organism>
<sequence>FEKDFNVKFEDIEKINIKEDLIIRLNDKESRKRIIHIPFNQLNEYMRLACNACNDFANIYADISFGGLGSPDKFTTILTRSEKGRSIILKAIKAKKIRCTHLNISTKEKMKDLITQYSLNKVKRKENFFKY</sequence>
<gene>
    <name evidence="2" type="ORF">S01H4_14605</name>
</gene>
<dbReference type="InterPro" id="IPR045220">
    <property type="entry name" value="FRHB/FDHB/HCAR-like"/>
</dbReference>
<evidence type="ECO:0000313" key="2">
    <source>
        <dbReference type="EMBL" id="GAG62908.1"/>
    </source>
</evidence>
<dbReference type="PANTHER" id="PTHR31332:SF0">
    <property type="entry name" value="7-HYDROXYMETHYL CHLOROPHYLL A REDUCTASE, CHLOROPLASTIC"/>
    <property type="match status" value="1"/>
</dbReference>
<comment type="caution">
    <text evidence="2">The sequence shown here is derived from an EMBL/GenBank/DDBJ whole genome shotgun (WGS) entry which is preliminary data.</text>
</comment>
<feature type="non-terminal residue" evidence="2">
    <location>
        <position position="1"/>
    </location>
</feature>
<proteinExistence type="predicted"/>
<dbReference type="PANTHER" id="PTHR31332">
    <property type="entry name" value="7-HYDROXYMETHYL CHLOROPHYLL A REDUCTASE, CHLOROPLASTIC"/>
    <property type="match status" value="1"/>
</dbReference>
<dbReference type="AlphaFoldDB" id="X0ZR41"/>